<feature type="transmembrane region" description="Helical" evidence="5">
    <location>
        <begin position="12"/>
        <end position="33"/>
    </location>
</feature>
<feature type="transmembrane region" description="Helical" evidence="5">
    <location>
        <begin position="130"/>
        <end position="150"/>
    </location>
</feature>
<feature type="transmembrane region" description="Helical" evidence="5">
    <location>
        <begin position="156"/>
        <end position="175"/>
    </location>
</feature>
<evidence type="ECO:0000259" key="6">
    <source>
        <dbReference type="Pfam" id="PF00892"/>
    </source>
</evidence>
<gene>
    <name evidence="7" type="ORF">CLV74_10563</name>
</gene>
<feature type="transmembrane region" description="Helical" evidence="5">
    <location>
        <begin position="103"/>
        <end position="121"/>
    </location>
</feature>
<feature type="transmembrane region" description="Helical" evidence="5">
    <location>
        <begin position="70"/>
        <end position="91"/>
    </location>
</feature>
<comment type="subcellular location">
    <subcellularLocation>
        <location evidence="1">Membrane</location>
        <topology evidence="1">Multi-pass membrane protein</topology>
    </subcellularLocation>
</comment>
<proteinExistence type="predicted"/>
<feature type="transmembrane region" description="Helical" evidence="5">
    <location>
        <begin position="39"/>
        <end position="58"/>
    </location>
</feature>
<organism evidence="7 8">
    <name type="scientific">Donghicola tyrosinivorans</name>
    <dbReference type="NCBI Taxonomy" id="1652492"/>
    <lineage>
        <taxon>Bacteria</taxon>
        <taxon>Pseudomonadati</taxon>
        <taxon>Pseudomonadota</taxon>
        <taxon>Alphaproteobacteria</taxon>
        <taxon>Rhodobacterales</taxon>
        <taxon>Roseobacteraceae</taxon>
        <taxon>Donghicola</taxon>
    </lineage>
</organism>
<dbReference type="Pfam" id="PF00892">
    <property type="entry name" value="EamA"/>
    <property type="match status" value="2"/>
</dbReference>
<dbReference type="EMBL" id="PVTQ01000005">
    <property type="protein sequence ID" value="PRY90084.1"/>
    <property type="molecule type" value="Genomic_DNA"/>
</dbReference>
<protein>
    <submittedName>
        <fullName evidence="7">Drug/metabolite transporter (DMT)-like permease</fullName>
    </submittedName>
</protein>
<dbReference type="PANTHER" id="PTHR32322">
    <property type="entry name" value="INNER MEMBRANE TRANSPORTER"/>
    <property type="match status" value="1"/>
</dbReference>
<feature type="transmembrane region" description="Helical" evidence="5">
    <location>
        <begin position="187"/>
        <end position="206"/>
    </location>
</feature>
<feature type="domain" description="EamA" evidence="6">
    <location>
        <begin position="16"/>
        <end position="142"/>
    </location>
</feature>
<sequence length="306" mass="32294">MIDQKTMSTRAWAELFLLASIWGGSFLSTHIALEELGPLNVVMYRTGIGAALLWTWALMRGRSVPTSAGVWLAFLGMGLLNNVIPFSLLSWGQLHIASGLTSILNAATAVFGTLTAALIFADERLSVRKLVGVGFGFMGVATAIGLSSLTHFDLTSLGQIAVIGATISYAFAGPFGRINLSELNPEVAAAGMLTGAFLIMLPVVGLTEGYMAPQTAHVWGGIAYLSLIATGVAYAFYYRVLKMAGSGNVLLVTLLVAPVAIVLGAVVLGEQLQPRAYAGFALLAIGLMILDGRLWRRVFDRKATAG</sequence>
<evidence type="ECO:0000256" key="5">
    <source>
        <dbReference type="SAM" id="Phobius"/>
    </source>
</evidence>
<keyword evidence="3 5" id="KW-1133">Transmembrane helix</keyword>
<evidence type="ECO:0000313" key="7">
    <source>
        <dbReference type="EMBL" id="PRY90084.1"/>
    </source>
</evidence>
<feature type="transmembrane region" description="Helical" evidence="5">
    <location>
        <begin position="249"/>
        <end position="269"/>
    </location>
</feature>
<evidence type="ECO:0000256" key="1">
    <source>
        <dbReference type="ARBA" id="ARBA00004141"/>
    </source>
</evidence>
<name>A0A2T0WU44_9RHOB</name>
<accession>A0A2T0WU44</accession>
<feature type="domain" description="EamA" evidence="6">
    <location>
        <begin position="157"/>
        <end position="289"/>
    </location>
</feature>
<dbReference type="PANTHER" id="PTHR32322:SF9">
    <property type="entry name" value="AMINO-ACID METABOLITE EFFLUX PUMP-RELATED"/>
    <property type="match status" value="1"/>
</dbReference>
<dbReference type="InterPro" id="IPR050638">
    <property type="entry name" value="AA-Vitamin_Transporters"/>
</dbReference>
<evidence type="ECO:0000313" key="8">
    <source>
        <dbReference type="Proteomes" id="UP000238392"/>
    </source>
</evidence>
<dbReference type="InterPro" id="IPR037185">
    <property type="entry name" value="EmrE-like"/>
</dbReference>
<reference evidence="7 8" key="1">
    <citation type="submission" date="2018-03" db="EMBL/GenBank/DDBJ databases">
        <title>Genomic Encyclopedia of Archaeal and Bacterial Type Strains, Phase II (KMG-II): from individual species to whole genera.</title>
        <authorList>
            <person name="Goeker M."/>
        </authorList>
    </citation>
    <scope>NUCLEOTIDE SEQUENCE [LARGE SCALE GENOMIC DNA]</scope>
    <source>
        <strain evidence="7 8">DSM 100212</strain>
    </source>
</reference>
<feature type="transmembrane region" description="Helical" evidence="5">
    <location>
        <begin position="218"/>
        <end position="237"/>
    </location>
</feature>
<dbReference type="RefSeq" id="WP_106263909.1">
    <property type="nucleotide sequence ID" value="NZ_PVTQ01000005.1"/>
</dbReference>
<keyword evidence="8" id="KW-1185">Reference proteome</keyword>
<dbReference type="GO" id="GO:0016020">
    <property type="term" value="C:membrane"/>
    <property type="evidence" value="ECO:0007669"/>
    <property type="project" value="UniProtKB-SubCell"/>
</dbReference>
<feature type="transmembrane region" description="Helical" evidence="5">
    <location>
        <begin position="275"/>
        <end position="295"/>
    </location>
</feature>
<dbReference type="SUPFAM" id="SSF103481">
    <property type="entry name" value="Multidrug resistance efflux transporter EmrE"/>
    <property type="match status" value="2"/>
</dbReference>
<keyword evidence="4 5" id="KW-0472">Membrane</keyword>
<dbReference type="OrthoDB" id="9810556at2"/>
<dbReference type="InterPro" id="IPR000620">
    <property type="entry name" value="EamA_dom"/>
</dbReference>
<dbReference type="Proteomes" id="UP000238392">
    <property type="component" value="Unassembled WGS sequence"/>
</dbReference>
<evidence type="ECO:0000256" key="2">
    <source>
        <dbReference type="ARBA" id="ARBA00022692"/>
    </source>
</evidence>
<dbReference type="AlphaFoldDB" id="A0A2T0WU44"/>
<evidence type="ECO:0000256" key="4">
    <source>
        <dbReference type="ARBA" id="ARBA00023136"/>
    </source>
</evidence>
<keyword evidence="2 5" id="KW-0812">Transmembrane</keyword>
<evidence type="ECO:0000256" key="3">
    <source>
        <dbReference type="ARBA" id="ARBA00022989"/>
    </source>
</evidence>
<comment type="caution">
    <text evidence="7">The sequence shown here is derived from an EMBL/GenBank/DDBJ whole genome shotgun (WGS) entry which is preliminary data.</text>
</comment>